<dbReference type="SUPFAM" id="SSF52058">
    <property type="entry name" value="L domain-like"/>
    <property type="match status" value="1"/>
</dbReference>
<name>A0ABD3M8I6_9STRA</name>
<dbReference type="PANTHER" id="PTHR48010">
    <property type="entry name" value="OS05G0588300 PROTEIN"/>
    <property type="match status" value="1"/>
</dbReference>
<dbReference type="Gene3D" id="3.80.10.10">
    <property type="entry name" value="Ribonuclease Inhibitor"/>
    <property type="match status" value="3"/>
</dbReference>
<gene>
    <name evidence="5" type="ORF">ACHAWU_006276</name>
</gene>
<dbReference type="InterPro" id="IPR003591">
    <property type="entry name" value="Leu-rich_rpt_typical-subtyp"/>
</dbReference>
<keyword evidence="6" id="KW-1185">Reference proteome</keyword>
<evidence type="ECO:0000256" key="3">
    <source>
        <dbReference type="SAM" id="MobiDB-lite"/>
    </source>
</evidence>
<feature type="transmembrane region" description="Helical" evidence="4">
    <location>
        <begin position="596"/>
        <end position="614"/>
    </location>
</feature>
<proteinExistence type="predicted"/>
<dbReference type="EMBL" id="JALLBG020000189">
    <property type="protein sequence ID" value="KAL3760278.1"/>
    <property type="molecule type" value="Genomic_DNA"/>
</dbReference>
<sequence>MTEDEVKSILLALLGPIGSSLPPDDVIGWRHPAGITGASGAGVNDTTVDQYQQPVCSWTGITCDPIDESVIGLNLGNGFYIKTLLGLADDVVGEDRTARVLLQADDVVILNKTRCRETTLPTEYNRRISGVLSPSSLYPAFPSSLGQLQSLRFINLSSNRLQGDIPKSKVPSLIESDALRVLDISKNRFQGPLNERLFGHPSVGPYTAPYLMSLVKFDISHNGFNGTIPLDGTSGFYDANTKRDESLQNLHYFDLGNNLFTGTISNNFGNLDALQGLFLEHNRLVGTIPKSLFGSSPLPLVQLFLQQNSLSGTLNEDLAKLPNLKELYVDGNKFTGSIPQSLCSSNLNTAFVNNTQHSSACDDISCPANSASREGVYPCTPCPDDGGYHRYIGQHDSICRERMSEVEILDLFYDSLNGDEWFNASYFWTKGEHACEREGVECNTEGRVTKIVLPSLGLRGPLIPQLGSLSELQVLNLSNNQLTGFLPSDLRFPPLTTLDIRGSRLQGVVPPLLCLKDGINGNGESDSYACENIVCPTGTYSQIGRAALPENDGNVHVAIQCLPCYDDHARFYMGSDHCTDVFIAGLQIRRSEVRQGLIILIPLVLAMLIIIVFVKRRRKQQSSSASSVDDMSHEDDDYENENVDDSDDIALRARLSSLSIEADDDWTAADSEGEDSRPMNRTQQPLPGRKARSPYII</sequence>
<feature type="compositionally biased region" description="Acidic residues" evidence="3">
    <location>
        <begin position="632"/>
        <end position="645"/>
    </location>
</feature>
<dbReference type="Proteomes" id="UP001530293">
    <property type="component" value="Unassembled WGS sequence"/>
</dbReference>
<organism evidence="5 6">
    <name type="scientific">Discostella pseudostelligera</name>
    <dbReference type="NCBI Taxonomy" id="259834"/>
    <lineage>
        <taxon>Eukaryota</taxon>
        <taxon>Sar</taxon>
        <taxon>Stramenopiles</taxon>
        <taxon>Ochrophyta</taxon>
        <taxon>Bacillariophyta</taxon>
        <taxon>Coscinodiscophyceae</taxon>
        <taxon>Thalassiosirophycidae</taxon>
        <taxon>Stephanodiscales</taxon>
        <taxon>Stephanodiscaceae</taxon>
        <taxon>Discostella</taxon>
    </lineage>
</organism>
<feature type="compositionally biased region" description="Acidic residues" evidence="3">
    <location>
        <begin position="664"/>
        <end position="673"/>
    </location>
</feature>
<dbReference type="Pfam" id="PF00560">
    <property type="entry name" value="LRR_1"/>
    <property type="match status" value="4"/>
</dbReference>
<dbReference type="FunFam" id="3.80.10.10:FF:000383">
    <property type="entry name" value="Leucine-rich repeat receptor protein kinase EMS1"/>
    <property type="match status" value="1"/>
</dbReference>
<feature type="region of interest" description="Disordered" evidence="3">
    <location>
        <begin position="664"/>
        <end position="697"/>
    </location>
</feature>
<comment type="caution">
    <text evidence="5">The sequence shown here is derived from an EMBL/GenBank/DDBJ whole genome shotgun (WGS) entry which is preliminary data.</text>
</comment>
<dbReference type="AlphaFoldDB" id="A0ABD3M8I6"/>
<evidence type="ECO:0000256" key="4">
    <source>
        <dbReference type="SAM" id="Phobius"/>
    </source>
</evidence>
<evidence type="ECO:0000313" key="6">
    <source>
        <dbReference type="Proteomes" id="UP001530293"/>
    </source>
</evidence>
<protein>
    <submittedName>
        <fullName evidence="5">Uncharacterized protein</fullName>
    </submittedName>
</protein>
<evidence type="ECO:0000256" key="2">
    <source>
        <dbReference type="ARBA" id="ARBA00022737"/>
    </source>
</evidence>
<keyword evidence="1" id="KW-0433">Leucine-rich repeat</keyword>
<dbReference type="InterPro" id="IPR001611">
    <property type="entry name" value="Leu-rich_rpt"/>
</dbReference>
<dbReference type="InterPro" id="IPR050994">
    <property type="entry name" value="At_inactive_RLKs"/>
</dbReference>
<evidence type="ECO:0000256" key="1">
    <source>
        <dbReference type="ARBA" id="ARBA00022614"/>
    </source>
</evidence>
<dbReference type="SMART" id="SM00369">
    <property type="entry name" value="LRR_TYP"/>
    <property type="match status" value="4"/>
</dbReference>
<accession>A0ABD3M8I6</accession>
<keyword evidence="2" id="KW-0677">Repeat</keyword>
<dbReference type="InterPro" id="IPR032675">
    <property type="entry name" value="LRR_dom_sf"/>
</dbReference>
<keyword evidence="4" id="KW-0812">Transmembrane</keyword>
<dbReference type="PANTHER" id="PTHR48010:SF58">
    <property type="entry name" value="RECEPTOR PROTEIN KINASE-LIKE PROTEIN ZAR1"/>
    <property type="match status" value="1"/>
</dbReference>
<keyword evidence="4" id="KW-0472">Membrane</keyword>
<feature type="region of interest" description="Disordered" evidence="3">
    <location>
        <begin position="623"/>
        <end position="645"/>
    </location>
</feature>
<reference evidence="5 6" key="1">
    <citation type="submission" date="2024-10" db="EMBL/GenBank/DDBJ databases">
        <title>Updated reference genomes for cyclostephanoid diatoms.</title>
        <authorList>
            <person name="Roberts W.R."/>
            <person name="Alverson A.J."/>
        </authorList>
    </citation>
    <scope>NUCLEOTIDE SEQUENCE [LARGE SCALE GENOMIC DNA]</scope>
    <source>
        <strain evidence="5 6">AJA232-27</strain>
    </source>
</reference>
<keyword evidence="4" id="KW-1133">Transmembrane helix</keyword>
<evidence type="ECO:0000313" key="5">
    <source>
        <dbReference type="EMBL" id="KAL3760278.1"/>
    </source>
</evidence>